<evidence type="ECO:0000256" key="2">
    <source>
        <dbReference type="ARBA" id="ARBA00022598"/>
    </source>
</evidence>
<feature type="domain" description="AMP-dependent synthetase/ligase" evidence="6">
    <location>
        <begin position="12"/>
        <end position="371"/>
    </location>
</feature>
<evidence type="ECO:0000256" key="5">
    <source>
        <dbReference type="ARBA" id="ARBA00067668"/>
    </source>
</evidence>
<accession>A0A6N1VHC1</accession>
<dbReference type="EC" id="6.2.1.44" evidence="4"/>
<dbReference type="InterPro" id="IPR045851">
    <property type="entry name" value="AMP-bd_C_sf"/>
</dbReference>
<comment type="similarity">
    <text evidence="1">Belongs to the ATP-dependent AMP-binding enzyme family.</text>
</comment>
<dbReference type="Gene3D" id="3.40.50.12780">
    <property type="entry name" value="N-terminal domain of ligase-like"/>
    <property type="match status" value="1"/>
</dbReference>
<evidence type="ECO:0000259" key="6">
    <source>
        <dbReference type="Pfam" id="PF00501"/>
    </source>
</evidence>
<proteinExistence type="inferred from homology"/>
<reference evidence="8 9" key="1">
    <citation type="submission" date="2020-06" db="EMBL/GenBank/DDBJ databases">
        <title>Oricola thermophila sp. nov. isolated from a tidal sediments.</title>
        <authorList>
            <person name="Kwon K.K."/>
            <person name="Yang S.-H."/>
            <person name="Park M.-J."/>
        </authorList>
    </citation>
    <scope>NUCLEOTIDE SEQUENCE [LARGE SCALE GENOMIC DNA]</scope>
    <source>
        <strain evidence="8 9">MEBiC13590</strain>
    </source>
</reference>
<dbReference type="InterPro" id="IPR025110">
    <property type="entry name" value="AMP-bd_C"/>
</dbReference>
<dbReference type="PANTHER" id="PTHR43201">
    <property type="entry name" value="ACYL-COA SYNTHETASE"/>
    <property type="match status" value="1"/>
</dbReference>
<comment type="catalytic activity">
    <reaction evidence="3">
        <text>3-(methylsulfanyl)propanoate + ATP + CoA = 3-(methylsulfanyl)propanoyl-CoA + AMP + diphosphate</text>
        <dbReference type="Rhea" id="RHEA:43052"/>
        <dbReference type="ChEBI" id="CHEBI:30616"/>
        <dbReference type="ChEBI" id="CHEBI:33019"/>
        <dbReference type="ChEBI" id="CHEBI:49016"/>
        <dbReference type="ChEBI" id="CHEBI:57287"/>
        <dbReference type="ChEBI" id="CHEBI:82815"/>
        <dbReference type="ChEBI" id="CHEBI:456215"/>
        <dbReference type="EC" id="6.2.1.44"/>
    </reaction>
    <physiologicalReaction direction="left-to-right" evidence="3">
        <dbReference type="Rhea" id="RHEA:43053"/>
    </physiologicalReaction>
</comment>
<dbReference type="GO" id="GO:0006631">
    <property type="term" value="P:fatty acid metabolic process"/>
    <property type="evidence" value="ECO:0007669"/>
    <property type="project" value="TreeGrafter"/>
</dbReference>
<dbReference type="RefSeq" id="WP_175278069.1">
    <property type="nucleotide sequence ID" value="NZ_CP054836.1"/>
</dbReference>
<dbReference type="KEGG" id="orm:HTY61_17850"/>
<name>A0A6N1VHC1_9HYPH</name>
<keyword evidence="9" id="KW-1185">Reference proteome</keyword>
<sequence>MLDTLGSFFVYNARNFPDKPAYIHPSGVLTFAELNARVNRLINALTALGMKKGDRLGILSANYLEMVEAYGAAEKGGFIAVPLNFRYQASDVEYVANDADLFALVVQHDYAHLVEGVSIDNKFVFGGEGEEGNSYERLLASASAEEPAILAAPSDIVYMMYTGGTTGRPKGVLLDHRGQIANAKSTMADAAIGPDDRLLTVMPLFHIGGKNFTTVHFHRACTNVLVPSFQANDVLDLLSRHEITCVLLAPTMIKMLVDELGGKPFTSGCLKNVYYSSAPMPVALLRQAIRAFGPVFMQFYGLTESGPSGSCLRKEDHKPDGTDEEQRRLMSAGRAMAYNEVCAFDDDGRELPRGEVGEICIRAEQVMRGYWRNDEATKETMKDGWVHSGDLGFVDEDGYIFVVGRKKDVIISGGENIYPREIEELLGHHPAIREVAVIGVPDEKWGEAVAALVVVNDGHSLSETDVIDYCRENLASYKKPRQVHFREALPRSSLGKIVKTALRDEFWAGRERKI</sequence>
<gene>
    <name evidence="8" type="ORF">HTY61_17850</name>
</gene>
<dbReference type="Pfam" id="PF13193">
    <property type="entry name" value="AMP-binding_C"/>
    <property type="match status" value="1"/>
</dbReference>
<dbReference type="NCBIfam" id="NF004837">
    <property type="entry name" value="PRK06187.1"/>
    <property type="match status" value="1"/>
</dbReference>
<evidence type="ECO:0000256" key="4">
    <source>
        <dbReference type="ARBA" id="ARBA00066616"/>
    </source>
</evidence>
<evidence type="ECO:0000313" key="9">
    <source>
        <dbReference type="Proteomes" id="UP000509367"/>
    </source>
</evidence>
<protein>
    <recommendedName>
        <fullName evidence="5">3-methylmercaptopropionyl-CoA ligase</fullName>
        <ecNumber evidence="4">6.2.1.44</ecNumber>
    </recommendedName>
</protein>
<dbReference type="PANTHER" id="PTHR43201:SF5">
    <property type="entry name" value="MEDIUM-CHAIN ACYL-COA LIGASE ACSF2, MITOCHONDRIAL"/>
    <property type="match status" value="1"/>
</dbReference>
<dbReference type="InterPro" id="IPR000873">
    <property type="entry name" value="AMP-dep_synth/lig_dom"/>
</dbReference>
<dbReference type="Proteomes" id="UP000509367">
    <property type="component" value="Chromosome"/>
</dbReference>
<dbReference type="CDD" id="cd17631">
    <property type="entry name" value="FACL_FadD13-like"/>
    <property type="match status" value="1"/>
</dbReference>
<dbReference type="InterPro" id="IPR020845">
    <property type="entry name" value="AMP-binding_CS"/>
</dbReference>
<dbReference type="Pfam" id="PF00501">
    <property type="entry name" value="AMP-binding"/>
    <property type="match status" value="1"/>
</dbReference>
<dbReference type="SUPFAM" id="SSF56801">
    <property type="entry name" value="Acetyl-CoA synthetase-like"/>
    <property type="match status" value="1"/>
</dbReference>
<dbReference type="PROSITE" id="PS00455">
    <property type="entry name" value="AMP_BINDING"/>
    <property type="match status" value="1"/>
</dbReference>
<evidence type="ECO:0000256" key="1">
    <source>
        <dbReference type="ARBA" id="ARBA00006432"/>
    </source>
</evidence>
<keyword evidence="2 8" id="KW-0436">Ligase</keyword>
<dbReference type="FunFam" id="3.30.300.30:FF:000008">
    <property type="entry name" value="2,3-dihydroxybenzoate-AMP ligase"/>
    <property type="match status" value="1"/>
</dbReference>
<feature type="domain" description="AMP-binding enzyme C-terminal" evidence="7">
    <location>
        <begin position="421"/>
        <end position="496"/>
    </location>
</feature>
<evidence type="ECO:0000256" key="3">
    <source>
        <dbReference type="ARBA" id="ARBA00051915"/>
    </source>
</evidence>
<dbReference type="Gene3D" id="3.30.300.30">
    <property type="match status" value="1"/>
</dbReference>
<dbReference type="AlphaFoldDB" id="A0A6N1VHC1"/>
<dbReference type="EMBL" id="CP054836">
    <property type="protein sequence ID" value="QKV20178.1"/>
    <property type="molecule type" value="Genomic_DNA"/>
</dbReference>
<dbReference type="GO" id="GO:0031956">
    <property type="term" value="F:medium-chain fatty acid-CoA ligase activity"/>
    <property type="evidence" value="ECO:0007669"/>
    <property type="project" value="TreeGrafter"/>
</dbReference>
<evidence type="ECO:0000313" key="8">
    <source>
        <dbReference type="EMBL" id="QKV20178.1"/>
    </source>
</evidence>
<dbReference type="InterPro" id="IPR042099">
    <property type="entry name" value="ANL_N_sf"/>
</dbReference>
<organism evidence="8 9">
    <name type="scientific">Oricola thermophila</name>
    <dbReference type="NCBI Taxonomy" id="2742145"/>
    <lineage>
        <taxon>Bacteria</taxon>
        <taxon>Pseudomonadati</taxon>
        <taxon>Pseudomonadota</taxon>
        <taxon>Alphaproteobacteria</taxon>
        <taxon>Hyphomicrobiales</taxon>
        <taxon>Ahrensiaceae</taxon>
        <taxon>Oricola</taxon>
    </lineage>
</organism>
<evidence type="ECO:0000259" key="7">
    <source>
        <dbReference type="Pfam" id="PF13193"/>
    </source>
</evidence>